<dbReference type="Proteomes" id="UP001217089">
    <property type="component" value="Unassembled WGS sequence"/>
</dbReference>
<feature type="compositionally biased region" description="Basic and acidic residues" evidence="1">
    <location>
        <begin position="96"/>
        <end position="108"/>
    </location>
</feature>
<feature type="region of interest" description="Disordered" evidence="1">
    <location>
        <begin position="1"/>
        <end position="108"/>
    </location>
</feature>
<evidence type="ECO:0000256" key="1">
    <source>
        <dbReference type="SAM" id="MobiDB-lite"/>
    </source>
</evidence>
<dbReference type="PANTHER" id="PTHR14485">
    <property type="entry name" value="TETRATRICOPEPTIDE REPEAT PROTEIN 23"/>
    <property type="match status" value="1"/>
</dbReference>
<dbReference type="PANTHER" id="PTHR14485:SF2">
    <property type="entry name" value="FUNGAL STAND N-TERMINAL GOODBYE DOMAIN-CONTAINING PROTEIN"/>
    <property type="match status" value="1"/>
</dbReference>
<dbReference type="InterPro" id="IPR011990">
    <property type="entry name" value="TPR-like_helical_dom_sf"/>
</dbReference>
<evidence type="ECO:0008006" key="4">
    <source>
        <dbReference type="Google" id="ProtNLM"/>
    </source>
</evidence>
<dbReference type="InterPro" id="IPR042621">
    <property type="entry name" value="TTC23/TTC23L"/>
</dbReference>
<comment type="caution">
    <text evidence="2">The sequence shown here is derived from an EMBL/GenBank/DDBJ whole genome shotgun (WGS) entry which is preliminary data.</text>
</comment>
<gene>
    <name evidence="2" type="ORF">KUTeg_010527</name>
</gene>
<organism evidence="2 3">
    <name type="scientific">Tegillarca granosa</name>
    <name type="common">Malaysian cockle</name>
    <name type="synonym">Anadara granosa</name>
    <dbReference type="NCBI Taxonomy" id="220873"/>
    <lineage>
        <taxon>Eukaryota</taxon>
        <taxon>Metazoa</taxon>
        <taxon>Spiralia</taxon>
        <taxon>Lophotrochozoa</taxon>
        <taxon>Mollusca</taxon>
        <taxon>Bivalvia</taxon>
        <taxon>Autobranchia</taxon>
        <taxon>Pteriomorphia</taxon>
        <taxon>Arcoida</taxon>
        <taxon>Arcoidea</taxon>
        <taxon>Arcidae</taxon>
        <taxon>Tegillarca</taxon>
    </lineage>
</organism>
<protein>
    <recommendedName>
        <fullName evidence="4">Tetratricopeptide repeat protein 23</fullName>
    </recommendedName>
</protein>
<reference evidence="2 3" key="1">
    <citation type="submission" date="2022-12" db="EMBL/GenBank/DDBJ databases">
        <title>Chromosome-level genome of Tegillarca granosa.</title>
        <authorList>
            <person name="Kim J."/>
        </authorList>
    </citation>
    <scope>NUCLEOTIDE SEQUENCE [LARGE SCALE GENOMIC DNA]</scope>
    <source>
        <strain evidence="2">Teg-2019</strain>
        <tissue evidence="2">Adductor muscle</tissue>
    </source>
</reference>
<keyword evidence="3" id="KW-1185">Reference proteome</keyword>
<accession>A0ABQ9F6L5</accession>
<sequence length="433" mass="49171">MSDEEDTGLGSAGPMMVEVKTRGERPHSHRSRHDESEHYSDDFSEDDHLSDDNDHGHEEEVMTQRSTRRRHSASPAGRKNGQRRIDMTPPDQLLKSTERKAAKYRDNGKSDKSIHELIRCLALSRIVYGSQHWKLAQSHANLAQAYFEQKGYAAQADYHADIGKNIMLNQVTMTTTENEKAEVYSVMFNLYHTQCRALTALKKYPEAEQLLDKCRRTEREFNKFSCVRQRDCDDMKVKTCQASASYKEGNPELVDTALAVAQAYANTGDEDAEGSAETYLNECLSGCLSVHGPHHKKTLEVQDELCRLYIRTDRHNEALPLLRQSITDKCEVYGDYSEQVSDTYKLIASVHLSQGNIEKSLRAYNKCYNIECHVLGKNHKKSKDTERTIDLLMASPGLSNKFVLNKGDKLKQRPKFNAIVNRSQAVGGFKSQN</sequence>
<feature type="compositionally biased region" description="Basic and acidic residues" evidence="1">
    <location>
        <begin position="19"/>
        <end position="62"/>
    </location>
</feature>
<proteinExistence type="predicted"/>
<name>A0ABQ9F6L5_TEGGR</name>
<dbReference type="Gene3D" id="1.25.40.10">
    <property type="entry name" value="Tetratricopeptide repeat domain"/>
    <property type="match status" value="2"/>
</dbReference>
<dbReference type="EMBL" id="JARBDR010000447">
    <property type="protein sequence ID" value="KAJ8311920.1"/>
    <property type="molecule type" value="Genomic_DNA"/>
</dbReference>
<evidence type="ECO:0000313" key="3">
    <source>
        <dbReference type="Proteomes" id="UP001217089"/>
    </source>
</evidence>
<evidence type="ECO:0000313" key="2">
    <source>
        <dbReference type="EMBL" id="KAJ8311920.1"/>
    </source>
</evidence>
<dbReference type="SUPFAM" id="SSF48452">
    <property type="entry name" value="TPR-like"/>
    <property type="match status" value="2"/>
</dbReference>